<dbReference type="Proteomes" id="UP000198515">
    <property type="component" value="Unassembled WGS sequence"/>
</dbReference>
<name>A0A1C4GKT7_9ENTR</name>
<feature type="signal peptide" evidence="1">
    <location>
        <begin position="1"/>
        <end position="20"/>
    </location>
</feature>
<reference evidence="3" key="1">
    <citation type="submission" date="2016-08" db="EMBL/GenBank/DDBJ databases">
        <authorList>
            <person name="Varghese N."/>
            <person name="Submissions Spin"/>
        </authorList>
    </citation>
    <scope>NUCLEOTIDE SEQUENCE [LARGE SCALE GENOMIC DNA]</scope>
    <source>
        <strain evidence="3">REICA_142</strain>
    </source>
</reference>
<evidence type="ECO:0008006" key="4">
    <source>
        <dbReference type="Google" id="ProtNLM"/>
    </source>
</evidence>
<evidence type="ECO:0000313" key="3">
    <source>
        <dbReference type="Proteomes" id="UP000198515"/>
    </source>
</evidence>
<keyword evidence="3" id="KW-1185">Reference proteome</keyword>
<evidence type="ECO:0000313" key="2">
    <source>
        <dbReference type="EMBL" id="SCC68819.1"/>
    </source>
</evidence>
<gene>
    <name evidence="2" type="ORF">GA0061070_10795</name>
</gene>
<dbReference type="AlphaFoldDB" id="A0A1C4GKT7"/>
<organism evidence="2 3">
    <name type="scientific">Kosakonia oryziphila</name>
    <dbReference type="NCBI Taxonomy" id="1005667"/>
    <lineage>
        <taxon>Bacteria</taxon>
        <taxon>Pseudomonadati</taxon>
        <taxon>Pseudomonadota</taxon>
        <taxon>Gammaproteobacteria</taxon>
        <taxon>Enterobacterales</taxon>
        <taxon>Enterobacteriaceae</taxon>
        <taxon>Kosakonia</taxon>
    </lineage>
</organism>
<dbReference type="EMBL" id="FMBC01000079">
    <property type="protein sequence ID" value="SCC68819.1"/>
    <property type="molecule type" value="Genomic_DNA"/>
</dbReference>
<dbReference type="InterPro" id="IPR011250">
    <property type="entry name" value="OMP/PagP_B-barrel"/>
</dbReference>
<protein>
    <recommendedName>
        <fullName evidence="4">Outer membrane protein beta-barrel domain-containing protein</fullName>
    </recommendedName>
</protein>
<accession>A0A1C4GKT7</accession>
<feature type="chain" id="PRO_5008692530" description="Outer membrane protein beta-barrel domain-containing protein" evidence="1">
    <location>
        <begin position="21"/>
        <end position="281"/>
    </location>
</feature>
<sequence length="281" mass="30283">MNRLATFAVLPLCWISSTCAAPPSAPPDALGGYQATKPDWALQATPFLWAASLRGSISPFQRGSTVDVDKSFSEVLDKLNLGGFLDLRARYDRVVFSGNLMYVDTTGGHASGPLSAFQIPGFGVTIPPGSHIDGKMDSTQFMATLLGGYRVMDNPDFTFDLLGGIRFWHVANEITATVTHPLIGHRTASYSEDFSWFDPLVGARIFVPLNGAFSLQSEADIGGAGIGSDYTWSVLASINYTFTGNLSASVGYKALKVDYDHHGHVYDTLLSGPAIGITWRF</sequence>
<dbReference type="SUPFAM" id="SSF56925">
    <property type="entry name" value="OMPA-like"/>
    <property type="match status" value="1"/>
</dbReference>
<proteinExistence type="predicted"/>
<evidence type="ECO:0000256" key="1">
    <source>
        <dbReference type="SAM" id="SignalP"/>
    </source>
</evidence>
<keyword evidence="1" id="KW-0732">Signal</keyword>